<proteinExistence type="predicted"/>
<dbReference type="EMBL" id="PCWA01000045">
    <property type="protein sequence ID" value="PIQ89399.1"/>
    <property type="molecule type" value="Genomic_DNA"/>
</dbReference>
<dbReference type="Gene3D" id="3.40.50.150">
    <property type="entry name" value="Vaccinia Virus protein VP39"/>
    <property type="match status" value="1"/>
</dbReference>
<evidence type="ECO:0000313" key="3">
    <source>
        <dbReference type="Proteomes" id="UP000229641"/>
    </source>
</evidence>
<evidence type="ECO:0000313" key="2">
    <source>
        <dbReference type="EMBL" id="PIQ89399.1"/>
    </source>
</evidence>
<keyword evidence="1" id="KW-0812">Transmembrane</keyword>
<sequence length="367" mass="42689">MDKLINRILKLLQMAGDLINLLFNYRRAKKIAEKSLLFSRSIQEKTPCPLCGEARPQLLINFPLGWPMPQNDHLLYYEYSDDRFSEVLKARNLLFRTAGFFLRTRWDFCPKCRNVIFATKFSDSHLNEYYAKYYKRLAKPSPKRRAAKEPYAKYVDSLVGENSHLLEFGSAEGYAANYLAMRGHKVTVVEPSGFREIVMQNQDIAVCGDINSLPKGRFDCIYLHHVLEHFSDPASFFILAKNLLKENGLLVIQVPDISIQMQLYILSLRLCHYALINPVEKDNELLSNYFLNGNGRPYYWMDALGNNHLYAFTLFGLEYLLRKNRFKIKKMKQTMKNDLRFDKDILAWPVDNENGQTPNGLTIVAQR</sequence>
<name>A0A2H0LY90_9BACT</name>
<comment type="caution">
    <text evidence="2">The sequence shown here is derived from an EMBL/GenBank/DDBJ whole genome shotgun (WGS) entry which is preliminary data.</text>
</comment>
<gene>
    <name evidence="2" type="ORF">COV72_03390</name>
</gene>
<evidence type="ECO:0008006" key="4">
    <source>
        <dbReference type="Google" id="ProtNLM"/>
    </source>
</evidence>
<keyword evidence="1" id="KW-0472">Membrane</keyword>
<dbReference type="CDD" id="cd02440">
    <property type="entry name" value="AdoMet_MTases"/>
    <property type="match status" value="1"/>
</dbReference>
<dbReference type="Proteomes" id="UP000229641">
    <property type="component" value="Unassembled WGS sequence"/>
</dbReference>
<accession>A0A2H0LY90</accession>
<dbReference type="SUPFAM" id="SSF53335">
    <property type="entry name" value="S-adenosyl-L-methionine-dependent methyltransferases"/>
    <property type="match status" value="1"/>
</dbReference>
<dbReference type="Pfam" id="PF13489">
    <property type="entry name" value="Methyltransf_23"/>
    <property type="match status" value="1"/>
</dbReference>
<dbReference type="PANTHER" id="PTHR43861">
    <property type="entry name" value="TRANS-ACONITATE 2-METHYLTRANSFERASE-RELATED"/>
    <property type="match status" value="1"/>
</dbReference>
<reference evidence="2 3" key="1">
    <citation type="submission" date="2017-09" db="EMBL/GenBank/DDBJ databases">
        <title>Depth-based differentiation of microbial function through sediment-hosted aquifers and enrichment of novel symbionts in the deep terrestrial subsurface.</title>
        <authorList>
            <person name="Probst A.J."/>
            <person name="Ladd B."/>
            <person name="Jarett J.K."/>
            <person name="Geller-Mcgrath D.E."/>
            <person name="Sieber C.M."/>
            <person name="Emerson J.B."/>
            <person name="Anantharaman K."/>
            <person name="Thomas B.C."/>
            <person name="Malmstrom R."/>
            <person name="Stieglmeier M."/>
            <person name="Klingl A."/>
            <person name="Woyke T."/>
            <person name="Ryan C.M."/>
            <person name="Banfield J.F."/>
        </authorList>
    </citation>
    <scope>NUCLEOTIDE SEQUENCE [LARGE SCALE GENOMIC DNA]</scope>
    <source>
        <strain evidence="2">CG11_big_fil_rev_8_21_14_0_20_42_13</strain>
    </source>
</reference>
<organism evidence="2 3">
    <name type="scientific">Candidatus Ghiorseimicrobium undicola</name>
    <dbReference type="NCBI Taxonomy" id="1974746"/>
    <lineage>
        <taxon>Bacteria</taxon>
        <taxon>Pseudomonadati</taxon>
        <taxon>Candidatus Omnitrophota</taxon>
        <taxon>Candidatus Ghiorseimicrobium</taxon>
    </lineage>
</organism>
<dbReference type="InterPro" id="IPR029063">
    <property type="entry name" value="SAM-dependent_MTases_sf"/>
</dbReference>
<dbReference type="AlphaFoldDB" id="A0A2H0LY90"/>
<keyword evidence="1" id="KW-1133">Transmembrane helix</keyword>
<evidence type="ECO:0000256" key="1">
    <source>
        <dbReference type="SAM" id="Phobius"/>
    </source>
</evidence>
<feature type="transmembrane region" description="Helical" evidence="1">
    <location>
        <begin position="298"/>
        <end position="321"/>
    </location>
</feature>
<protein>
    <recommendedName>
        <fullName evidence="4">Methyltransferase type 11</fullName>
    </recommendedName>
</protein>